<keyword evidence="5 12" id="KW-0963">Cytoplasm</keyword>
<keyword evidence="6 12" id="KW-0931">ER-Golgi transport</keyword>
<name>A0A167F0N9_9ASCO</name>
<dbReference type="GO" id="GO:0000139">
    <property type="term" value="C:Golgi membrane"/>
    <property type="evidence" value="ECO:0007669"/>
    <property type="project" value="UniProtKB-SubCell"/>
</dbReference>
<evidence type="ECO:0000256" key="2">
    <source>
        <dbReference type="ARBA" id="ARBA00006972"/>
    </source>
</evidence>
<dbReference type="GO" id="GO:0030126">
    <property type="term" value="C:COPI vesicle coat"/>
    <property type="evidence" value="ECO:0007669"/>
    <property type="project" value="UniProtKB-UniRule"/>
</dbReference>
<dbReference type="Gene3D" id="3.30.450.60">
    <property type="match status" value="1"/>
</dbReference>
<proteinExistence type="inferred from homology"/>
<accession>A0A167F0N9</accession>
<evidence type="ECO:0000259" key="13">
    <source>
        <dbReference type="Pfam" id="PF01217"/>
    </source>
</evidence>
<evidence type="ECO:0000256" key="5">
    <source>
        <dbReference type="ARBA" id="ARBA00022490"/>
    </source>
</evidence>
<evidence type="ECO:0000256" key="9">
    <source>
        <dbReference type="ARBA" id="ARBA00023136"/>
    </source>
</evidence>
<dbReference type="Pfam" id="PF01217">
    <property type="entry name" value="Clat_adaptor_s"/>
    <property type="match status" value="1"/>
</dbReference>
<keyword evidence="15" id="KW-1185">Reference proteome</keyword>
<evidence type="ECO:0000256" key="7">
    <source>
        <dbReference type="ARBA" id="ARBA00022927"/>
    </source>
</evidence>
<comment type="subunit">
    <text evidence="3 12">Oligomeric complex that consists of at least the alpha, beta, beta', gamma, delta, epsilon and zeta subunits.</text>
</comment>
<dbReference type="SUPFAM" id="SSF64356">
    <property type="entry name" value="SNARE-like"/>
    <property type="match status" value="1"/>
</dbReference>
<dbReference type="OrthoDB" id="10249988at2759"/>
<dbReference type="GO" id="GO:0006886">
    <property type="term" value="P:intracellular protein transport"/>
    <property type="evidence" value="ECO:0007669"/>
    <property type="project" value="TreeGrafter"/>
</dbReference>
<dbReference type="EMBL" id="CP014503">
    <property type="protein sequence ID" value="ANB14678.1"/>
    <property type="molecule type" value="Genomic_DNA"/>
</dbReference>
<dbReference type="KEGG" id="slb:AWJ20_2283"/>
<evidence type="ECO:0000256" key="1">
    <source>
        <dbReference type="ARBA" id="ARBA00004255"/>
    </source>
</evidence>
<keyword evidence="4 12" id="KW-0813">Transport</keyword>
<evidence type="ECO:0000256" key="4">
    <source>
        <dbReference type="ARBA" id="ARBA00022448"/>
    </source>
</evidence>
<protein>
    <recommendedName>
        <fullName evidence="12">Coatomer subunit zeta</fullName>
    </recommendedName>
</protein>
<evidence type="ECO:0000313" key="14">
    <source>
        <dbReference type="EMBL" id="ANB14678.1"/>
    </source>
</evidence>
<evidence type="ECO:0000256" key="12">
    <source>
        <dbReference type="RuleBase" id="RU366053"/>
    </source>
</evidence>
<dbReference type="RefSeq" id="XP_018737155.1">
    <property type="nucleotide sequence ID" value="XM_018879219.1"/>
</dbReference>
<evidence type="ECO:0000256" key="6">
    <source>
        <dbReference type="ARBA" id="ARBA00022892"/>
    </source>
</evidence>
<evidence type="ECO:0000256" key="10">
    <source>
        <dbReference type="ARBA" id="ARBA00023329"/>
    </source>
</evidence>
<sequence>MPSPDISLYSVEAVLILDNDGKRLFAKYYQPPYADSNAAVTDNKLATSVKDQTAFEKGLFAKTNKQNADVILYDSKVIVYKQIVDISLYIVGGMEENEAMLYQVVLGLRDALDILLKHSADKRTVLENYDLVSLAVDETIDSGIILEVDPVIIASRVSKAPTNEPSINNIDLSEQGLLNVYQFARGKLSEKLRQQFQ</sequence>
<evidence type="ECO:0000313" key="15">
    <source>
        <dbReference type="Proteomes" id="UP000189580"/>
    </source>
</evidence>
<dbReference type="PANTHER" id="PTHR11043">
    <property type="entry name" value="ZETA-COAT PROTEIN"/>
    <property type="match status" value="1"/>
</dbReference>
<evidence type="ECO:0000256" key="11">
    <source>
        <dbReference type="ARBA" id="ARBA00045555"/>
    </source>
</evidence>
<gene>
    <name evidence="14" type="primary">RET3</name>
    <name evidence="14" type="ORF">AWJ20_2283</name>
</gene>
<evidence type="ECO:0000256" key="3">
    <source>
        <dbReference type="ARBA" id="ARBA00011775"/>
    </source>
</evidence>
<dbReference type="InterPro" id="IPR011012">
    <property type="entry name" value="Longin-like_dom_sf"/>
</dbReference>
<keyword evidence="10 12" id="KW-0968">Cytoplasmic vesicle</keyword>
<organism evidence="14 15">
    <name type="scientific">Sugiyamaella lignohabitans</name>
    <dbReference type="NCBI Taxonomy" id="796027"/>
    <lineage>
        <taxon>Eukaryota</taxon>
        <taxon>Fungi</taxon>
        <taxon>Dikarya</taxon>
        <taxon>Ascomycota</taxon>
        <taxon>Saccharomycotina</taxon>
        <taxon>Dipodascomycetes</taxon>
        <taxon>Dipodascales</taxon>
        <taxon>Trichomonascaceae</taxon>
        <taxon>Sugiyamaella</taxon>
    </lineage>
</organism>
<dbReference type="CDD" id="cd14829">
    <property type="entry name" value="Zeta-COP"/>
    <property type="match status" value="1"/>
</dbReference>
<feature type="domain" description="AP complex mu/sigma subunit" evidence="13">
    <location>
        <begin position="11"/>
        <end position="159"/>
    </location>
</feature>
<dbReference type="Proteomes" id="UP000189580">
    <property type="component" value="Chromosome b"/>
</dbReference>
<dbReference type="GeneID" id="30034177"/>
<comment type="function">
    <text evidence="11">The coatomer is a cytosolic protein complex that binds to dilysine motifs and reversibly associates with Golgi non-clathrin-coated vesicles, which further mediate biosynthetic protein transport from the ER, via the Golgi up to the trans Golgi network. Coatomer complex is required for budding from Golgi membranes, and is essential for the retrograde Golgi-to-ER transport of dilysine-tagged proteins. The zeta subunit may be involved in regulating the coat assembly and, hence, the rate of biosynthetic protein transport due to its association-dissociation properties with the coatomer complex.</text>
</comment>
<dbReference type="AlphaFoldDB" id="A0A167F0N9"/>
<dbReference type="GO" id="GO:0006891">
    <property type="term" value="P:intra-Golgi vesicle-mediated transport"/>
    <property type="evidence" value="ECO:0007669"/>
    <property type="project" value="TreeGrafter"/>
</dbReference>
<dbReference type="InterPro" id="IPR022775">
    <property type="entry name" value="AP_mu_sigma_su"/>
</dbReference>
<keyword evidence="8 12" id="KW-0333">Golgi apparatus</keyword>
<keyword evidence="7 12" id="KW-0653">Protein transport</keyword>
<comment type="subcellular location">
    <subcellularLocation>
        <location evidence="12">Cytoplasm</location>
    </subcellularLocation>
    <subcellularLocation>
        <location evidence="1 12">Golgi apparatus membrane</location>
        <topology evidence="1 12">Peripheral membrane protein</topology>
        <orientation evidence="1 12">Cytoplasmic side</orientation>
    </subcellularLocation>
    <subcellularLocation>
        <location evidence="12">Cytoplasmic vesicle</location>
        <location evidence="12">COPI-coated vesicle membrane</location>
        <topology evidence="12">Peripheral membrane protein</topology>
        <orientation evidence="12">Cytoplasmic side</orientation>
    </subcellularLocation>
</comment>
<dbReference type="GO" id="GO:0006890">
    <property type="term" value="P:retrograde vesicle-mediated transport, Golgi to endoplasmic reticulum"/>
    <property type="evidence" value="ECO:0007669"/>
    <property type="project" value="UniProtKB-UniRule"/>
</dbReference>
<evidence type="ECO:0000256" key="8">
    <source>
        <dbReference type="ARBA" id="ARBA00023034"/>
    </source>
</evidence>
<dbReference type="PANTHER" id="PTHR11043:SF0">
    <property type="entry name" value="COATOMER SUBUNIT ZETA"/>
    <property type="match status" value="1"/>
</dbReference>
<reference evidence="14 15" key="1">
    <citation type="submission" date="2016-02" db="EMBL/GenBank/DDBJ databases">
        <title>Complete genome sequence and transcriptome regulation of the pentose utilising yeast Sugiyamaella lignohabitans.</title>
        <authorList>
            <person name="Bellasio M."/>
            <person name="Peymann A."/>
            <person name="Valli M."/>
            <person name="Sipitzky M."/>
            <person name="Graf A."/>
            <person name="Sauer M."/>
            <person name="Marx H."/>
            <person name="Mattanovich D."/>
        </authorList>
    </citation>
    <scope>NUCLEOTIDE SEQUENCE [LARGE SCALE GENOMIC DNA]</scope>
    <source>
        <strain evidence="14 15">CBS 10342</strain>
    </source>
</reference>
<keyword evidence="9 12" id="KW-0472">Membrane</keyword>
<dbReference type="FunFam" id="3.30.450.60:FF:000013">
    <property type="entry name" value="Coatomer subunit zeta"/>
    <property type="match status" value="1"/>
</dbReference>
<dbReference type="InterPro" id="IPR039652">
    <property type="entry name" value="Coatomer_zeta"/>
</dbReference>
<comment type="similarity">
    <text evidence="2 12">Belongs to the adaptor complexes small subunit family.</text>
</comment>